<evidence type="ECO:0000313" key="3">
    <source>
        <dbReference type="Proteomes" id="UP001219862"/>
    </source>
</evidence>
<dbReference type="RefSeq" id="WP_273594999.1">
    <property type="nucleotide sequence ID" value="NZ_JAQQXS010000001.1"/>
</dbReference>
<keyword evidence="3" id="KW-1185">Reference proteome</keyword>
<dbReference type="EMBL" id="JAQQXS010000001">
    <property type="protein sequence ID" value="MDC8783892.1"/>
    <property type="molecule type" value="Genomic_DNA"/>
</dbReference>
<organism evidence="2 3">
    <name type="scientific">Roseateles koreensis</name>
    <dbReference type="NCBI Taxonomy" id="2987526"/>
    <lineage>
        <taxon>Bacteria</taxon>
        <taxon>Pseudomonadati</taxon>
        <taxon>Pseudomonadota</taxon>
        <taxon>Betaproteobacteria</taxon>
        <taxon>Burkholderiales</taxon>
        <taxon>Sphaerotilaceae</taxon>
        <taxon>Roseateles</taxon>
    </lineage>
</organism>
<gene>
    <name evidence="2" type="ORF">PRZ01_01645</name>
</gene>
<keyword evidence="1" id="KW-1133">Transmembrane helix</keyword>
<keyword evidence="1" id="KW-0472">Membrane</keyword>
<proteinExistence type="predicted"/>
<sequence length="81" mass="8791">MAIAWPAFVMAGVMEALVFAVVDPGDLTWFGAERMDLSRQAVYTLSFLIFWGVISLASSISLALATLPDALGPAHPRKWPQ</sequence>
<evidence type="ECO:0000313" key="2">
    <source>
        <dbReference type="EMBL" id="MDC8783892.1"/>
    </source>
</evidence>
<evidence type="ECO:0000256" key="1">
    <source>
        <dbReference type="SAM" id="Phobius"/>
    </source>
</evidence>
<comment type="caution">
    <text evidence="2">The sequence shown here is derived from an EMBL/GenBank/DDBJ whole genome shotgun (WGS) entry which is preliminary data.</text>
</comment>
<feature type="transmembrane region" description="Helical" evidence="1">
    <location>
        <begin position="44"/>
        <end position="67"/>
    </location>
</feature>
<dbReference type="Proteomes" id="UP001219862">
    <property type="component" value="Unassembled WGS sequence"/>
</dbReference>
<accession>A0ABT5KQ36</accession>
<protein>
    <submittedName>
        <fullName evidence="2">Uncharacterized protein</fullName>
    </submittedName>
</protein>
<keyword evidence="1" id="KW-0812">Transmembrane</keyword>
<reference evidence="2 3" key="1">
    <citation type="submission" date="2022-10" db="EMBL/GenBank/DDBJ databases">
        <title>paucibacter sp. hw8 Genome sequencing.</title>
        <authorList>
            <person name="Park S."/>
        </authorList>
    </citation>
    <scope>NUCLEOTIDE SEQUENCE [LARGE SCALE GENOMIC DNA]</scope>
    <source>
        <strain evidence="3">hw8</strain>
    </source>
</reference>
<name>A0ABT5KQ36_9BURK</name>